<organism evidence="1 2">
    <name type="scientific">Populus trichocarpa</name>
    <name type="common">Western balsam poplar</name>
    <name type="synonym">Populus balsamifera subsp. trichocarpa</name>
    <dbReference type="NCBI Taxonomy" id="3694"/>
    <lineage>
        <taxon>Eukaryota</taxon>
        <taxon>Viridiplantae</taxon>
        <taxon>Streptophyta</taxon>
        <taxon>Embryophyta</taxon>
        <taxon>Tracheophyta</taxon>
        <taxon>Spermatophyta</taxon>
        <taxon>Magnoliopsida</taxon>
        <taxon>eudicotyledons</taxon>
        <taxon>Gunneridae</taxon>
        <taxon>Pentapetalae</taxon>
        <taxon>rosids</taxon>
        <taxon>fabids</taxon>
        <taxon>Malpighiales</taxon>
        <taxon>Salicaceae</taxon>
        <taxon>Saliceae</taxon>
        <taxon>Populus</taxon>
    </lineage>
</organism>
<dbReference type="Proteomes" id="UP000006729">
    <property type="component" value="Chromosome 3"/>
</dbReference>
<gene>
    <name evidence="1" type="ORF">POPTR_003G185850v4</name>
</gene>
<keyword evidence="2" id="KW-1185">Reference proteome</keyword>
<sequence length="713" mass="79902">MQVLKLVSLFSFLLLMLMFQPASARAPAGLAKPNCSDHCGNISIPYPFGIGKDCYMAESFDVECNETSNPPRAFLRSIKMELVNITLERGAVVKGPVISVESLGRQEVLPLNLEGTPFTPYYNYFIAVGCNTRASLWTKNGSTEHVGCDSICSNGSSNSNIRLENGACSGKDCCQDMDWPRSLQVFNSTFELIEGKQGSDGRKVLAFLADVDWFYSKTWSPQEINKLPSTVPMSLAWMLNNNSWTYNKDTMDNCYVRQINSTTNMTDRRCSCSEGYEGNPYLQCRDIDECEDRNSTCHGLTRCVNTKGSYKCELHPLWFPVLVIGLALGVLFLLIGAWWMYKLFKRRKSIQLKKKFFKRNGGLLLQQQLSSSDGSVQKTKIFSSNELEKATDYFNENRILGHGGQGTVYKGMLADGSIVAVKKSTIVDEEKLEEFINEVVILSQISHRNVVRLLGCCLETDVPLLVYEFIPNGTLSQYLHEQNEDFTLSWESRLRIASEAAGAISYLHSTASIPIYHRDIKSTNILLDEKYRAKVSDFGTSRSVSIDQTHLTTKVQGTFGYLDPEYFRTSQLTEKSDVYSFGVVLVELLSGKKTIFLTHSLETMSLVKHFIDLMEDGRLFGIIDAQVKGDCTEEEAIVIANLAKRCLDLNGRNRPTMREVAMELEGILLSRNGINIQQIGEVDNSSRSISCSSFEIGIDLPLDCKPSISSETW</sequence>
<reference evidence="1 2" key="1">
    <citation type="journal article" date="2006" name="Science">
        <title>The genome of black cottonwood, Populus trichocarpa (Torr. &amp; Gray).</title>
        <authorList>
            <person name="Tuskan G.A."/>
            <person name="Difazio S."/>
            <person name="Jansson S."/>
            <person name="Bohlmann J."/>
            <person name="Grigoriev I."/>
            <person name="Hellsten U."/>
            <person name="Putnam N."/>
            <person name="Ralph S."/>
            <person name="Rombauts S."/>
            <person name="Salamov A."/>
            <person name="Schein J."/>
            <person name="Sterck L."/>
            <person name="Aerts A."/>
            <person name="Bhalerao R.R."/>
            <person name="Bhalerao R.P."/>
            <person name="Blaudez D."/>
            <person name="Boerjan W."/>
            <person name="Brun A."/>
            <person name="Brunner A."/>
            <person name="Busov V."/>
            <person name="Campbell M."/>
            <person name="Carlson J."/>
            <person name="Chalot M."/>
            <person name="Chapman J."/>
            <person name="Chen G.L."/>
            <person name="Cooper D."/>
            <person name="Coutinho P.M."/>
            <person name="Couturier J."/>
            <person name="Covert S."/>
            <person name="Cronk Q."/>
            <person name="Cunningham R."/>
            <person name="Davis J."/>
            <person name="Degroeve S."/>
            <person name="Dejardin A."/>
            <person name="Depamphilis C."/>
            <person name="Detter J."/>
            <person name="Dirks B."/>
            <person name="Dubchak I."/>
            <person name="Duplessis S."/>
            <person name="Ehlting J."/>
            <person name="Ellis B."/>
            <person name="Gendler K."/>
            <person name="Goodstein D."/>
            <person name="Gribskov M."/>
            <person name="Grimwood J."/>
            <person name="Groover A."/>
            <person name="Gunter L."/>
            <person name="Hamberger B."/>
            <person name="Heinze B."/>
            <person name="Helariutta Y."/>
            <person name="Henrissat B."/>
            <person name="Holligan D."/>
            <person name="Holt R."/>
            <person name="Huang W."/>
            <person name="Islam-Faridi N."/>
            <person name="Jones S."/>
            <person name="Jones-Rhoades M."/>
            <person name="Jorgensen R."/>
            <person name="Joshi C."/>
            <person name="Kangasjarvi J."/>
            <person name="Karlsson J."/>
            <person name="Kelleher C."/>
            <person name="Kirkpatrick R."/>
            <person name="Kirst M."/>
            <person name="Kohler A."/>
            <person name="Kalluri U."/>
            <person name="Larimer F."/>
            <person name="Leebens-Mack J."/>
            <person name="Leple J.C."/>
            <person name="Locascio P."/>
            <person name="Lou Y."/>
            <person name="Lucas S."/>
            <person name="Martin F."/>
            <person name="Montanini B."/>
            <person name="Napoli C."/>
            <person name="Nelson D.R."/>
            <person name="Nelson C."/>
            <person name="Nieminen K."/>
            <person name="Nilsson O."/>
            <person name="Pereda V."/>
            <person name="Peter G."/>
            <person name="Philippe R."/>
            <person name="Pilate G."/>
            <person name="Poliakov A."/>
            <person name="Razumovskaya J."/>
            <person name="Richardson P."/>
            <person name="Rinaldi C."/>
            <person name="Ritland K."/>
            <person name="Rouze P."/>
            <person name="Ryaboy D."/>
            <person name="Schmutz J."/>
            <person name="Schrader J."/>
            <person name="Segerman B."/>
            <person name="Shin H."/>
            <person name="Siddiqui A."/>
            <person name="Sterky F."/>
            <person name="Terry A."/>
            <person name="Tsai C.J."/>
            <person name="Uberbacher E."/>
            <person name="Unneberg P."/>
            <person name="Vahala J."/>
            <person name="Wall K."/>
            <person name="Wessler S."/>
            <person name="Yang G."/>
            <person name="Yin T."/>
            <person name="Douglas C."/>
            <person name="Marra M."/>
            <person name="Sandberg G."/>
            <person name="Van de Peer Y."/>
            <person name="Rokhsar D."/>
        </authorList>
    </citation>
    <scope>NUCLEOTIDE SEQUENCE [LARGE SCALE GENOMIC DNA]</scope>
    <source>
        <strain evidence="2">cv. Nisqually</strain>
    </source>
</reference>
<evidence type="ECO:0000313" key="2">
    <source>
        <dbReference type="Proteomes" id="UP000006729"/>
    </source>
</evidence>
<protein>
    <submittedName>
        <fullName evidence="1">Uncharacterized protein</fullName>
    </submittedName>
</protein>
<proteinExistence type="predicted"/>
<evidence type="ECO:0000313" key="1">
    <source>
        <dbReference type="EMBL" id="KAI9398471.1"/>
    </source>
</evidence>
<name>A0ACC0TAC6_POPTR</name>
<comment type="caution">
    <text evidence="1">The sequence shown here is derived from an EMBL/GenBank/DDBJ whole genome shotgun (WGS) entry which is preliminary data.</text>
</comment>
<accession>A0ACC0TAC6</accession>
<dbReference type="EMBL" id="CM009292">
    <property type="protein sequence ID" value="KAI9398471.1"/>
    <property type="molecule type" value="Genomic_DNA"/>
</dbReference>